<dbReference type="Proteomes" id="UP000241818">
    <property type="component" value="Unassembled WGS sequence"/>
</dbReference>
<gene>
    <name evidence="1" type="ORF">M430DRAFT_63645</name>
</gene>
<dbReference type="EMBL" id="KZ679007">
    <property type="protein sequence ID" value="PSS24997.1"/>
    <property type="molecule type" value="Genomic_DNA"/>
</dbReference>
<name>A0A2T3B9J6_AMORE</name>
<reference evidence="1 2" key="1">
    <citation type="journal article" date="2018" name="New Phytol.">
        <title>Comparative genomics and transcriptomics depict ericoid mycorrhizal fungi as versatile saprotrophs and plant mutualists.</title>
        <authorList>
            <person name="Martino E."/>
            <person name="Morin E."/>
            <person name="Grelet G.A."/>
            <person name="Kuo A."/>
            <person name="Kohler A."/>
            <person name="Daghino S."/>
            <person name="Barry K.W."/>
            <person name="Cichocki N."/>
            <person name="Clum A."/>
            <person name="Dockter R.B."/>
            <person name="Hainaut M."/>
            <person name="Kuo R.C."/>
            <person name="LaButti K."/>
            <person name="Lindahl B.D."/>
            <person name="Lindquist E.A."/>
            <person name="Lipzen A."/>
            <person name="Khouja H.R."/>
            <person name="Magnuson J."/>
            <person name="Murat C."/>
            <person name="Ohm R.A."/>
            <person name="Singer S.W."/>
            <person name="Spatafora J.W."/>
            <person name="Wang M."/>
            <person name="Veneault-Fourrey C."/>
            <person name="Henrissat B."/>
            <person name="Grigoriev I.V."/>
            <person name="Martin F.M."/>
            <person name="Perotto S."/>
        </authorList>
    </citation>
    <scope>NUCLEOTIDE SEQUENCE [LARGE SCALE GENOMIC DNA]</scope>
    <source>
        <strain evidence="1 2">ATCC 22711</strain>
    </source>
</reference>
<keyword evidence="2" id="KW-1185">Reference proteome</keyword>
<dbReference type="GeneID" id="36577152"/>
<proteinExistence type="predicted"/>
<accession>A0A2T3B9J6</accession>
<evidence type="ECO:0000313" key="1">
    <source>
        <dbReference type="EMBL" id="PSS24997.1"/>
    </source>
</evidence>
<dbReference type="AlphaFoldDB" id="A0A2T3B9J6"/>
<dbReference type="RefSeq" id="XP_024723596.1">
    <property type="nucleotide sequence ID" value="XM_024869071.1"/>
</dbReference>
<organism evidence="1 2">
    <name type="scientific">Amorphotheca resinae ATCC 22711</name>
    <dbReference type="NCBI Taxonomy" id="857342"/>
    <lineage>
        <taxon>Eukaryota</taxon>
        <taxon>Fungi</taxon>
        <taxon>Dikarya</taxon>
        <taxon>Ascomycota</taxon>
        <taxon>Pezizomycotina</taxon>
        <taxon>Leotiomycetes</taxon>
        <taxon>Helotiales</taxon>
        <taxon>Amorphothecaceae</taxon>
        <taxon>Amorphotheca</taxon>
    </lineage>
</organism>
<sequence length="393" mass="45554">MACRRDKNDEVSDKAQKQMRLSITCRKVEDLAKEKFGKPATLISPLIIGGFNILYRIRLEGTSPDIIIRLPCPSLVQFPIEKTIQEAATAALIEKQTLGTLQAIWGKVAHSLLQLSRITFSRIRSLVKVSNGTYEVRGRPITHNMTDIVRLANIPRCVLPPEGKTYETTDKWYTALADIHIAQLIFQHNDLVASKDDCRNKYVARQIFRRLAKQGRLSIFGFAEDTWSEYTYVGPTQFILDPPWWLLLETAEMWSSGIDEWKKTYELRLKTWLSSMSKAEAGMTEPNPLPAPLSTYMRESWETGRFFLSYAARKSWAFDAMYWKFLDERFFGARESGIFKNDLWKTRIHLLSEEERAAIEPFVERKMAESKTRCIIDWDPTEARQRFSELLFD</sequence>
<evidence type="ECO:0000313" key="2">
    <source>
        <dbReference type="Proteomes" id="UP000241818"/>
    </source>
</evidence>
<dbReference type="InParanoid" id="A0A2T3B9J6"/>
<dbReference type="STRING" id="857342.A0A2T3B9J6"/>
<protein>
    <recommendedName>
        <fullName evidence="3">Aminoglycoside phosphotransferase domain-containing protein</fullName>
    </recommendedName>
</protein>
<dbReference type="OrthoDB" id="5412996at2759"/>
<evidence type="ECO:0008006" key="3">
    <source>
        <dbReference type="Google" id="ProtNLM"/>
    </source>
</evidence>